<dbReference type="OrthoDB" id="1739308at2759"/>
<sequence length="201" mass="23499">MGIYTFWATIFILPKSVIKQLNNVCRNFLWGANEVYRKIPYVSWEETYRPKKYGGLGLLNMEAWNYANIAKLVWAVTMKKDLLWVKWGHGRYLSKISWWEYMPKQDRKLCKVKVVFKWECTANQKWHWGAPNGQYKVKSGITAIETDPLCSIHSNNLSHIGSKKSTDFLREANRQGANNQSSKGRCHTKDTIQSTEKYKVL</sequence>
<name>A0A9Q1Q6X0_9CARY</name>
<dbReference type="PANTHER" id="PTHR33116">
    <property type="entry name" value="REVERSE TRANSCRIPTASE ZINC-BINDING DOMAIN-CONTAINING PROTEIN-RELATED-RELATED"/>
    <property type="match status" value="1"/>
</dbReference>
<reference evidence="2" key="1">
    <citation type="submission" date="2022-04" db="EMBL/GenBank/DDBJ databases">
        <title>Carnegiea gigantea Genome sequencing and assembly v2.</title>
        <authorList>
            <person name="Copetti D."/>
            <person name="Sanderson M.J."/>
            <person name="Burquez A."/>
            <person name="Wojciechowski M.F."/>
        </authorList>
    </citation>
    <scope>NUCLEOTIDE SEQUENCE</scope>
    <source>
        <strain evidence="2">SGP5-SGP5p</strain>
        <tissue evidence="2">Aerial part</tissue>
    </source>
</reference>
<dbReference type="EMBL" id="JAKOGI010000791">
    <property type="protein sequence ID" value="KAJ8430486.1"/>
    <property type="molecule type" value="Genomic_DNA"/>
</dbReference>
<dbReference type="PANTHER" id="PTHR33116:SF84">
    <property type="entry name" value="RNA-DIRECTED DNA POLYMERASE"/>
    <property type="match status" value="1"/>
</dbReference>
<feature type="region of interest" description="Disordered" evidence="1">
    <location>
        <begin position="173"/>
        <end position="193"/>
    </location>
</feature>
<gene>
    <name evidence="2" type="ORF">Cgig2_004679</name>
</gene>
<dbReference type="AlphaFoldDB" id="A0A9Q1Q6X0"/>
<evidence type="ECO:0000256" key="1">
    <source>
        <dbReference type="SAM" id="MobiDB-lite"/>
    </source>
</evidence>
<evidence type="ECO:0000313" key="2">
    <source>
        <dbReference type="EMBL" id="KAJ8430486.1"/>
    </source>
</evidence>
<protein>
    <submittedName>
        <fullName evidence="2">Uncharacterized protein</fullName>
    </submittedName>
</protein>
<organism evidence="2 3">
    <name type="scientific">Carnegiea gigantea</name>
    <dbReference type="NCBI Taxonomy" id="171969"/>
    <lineage>
        <taxon>Eukaryota</taxon>
        <taxon>Viridiplantae</taxon>
        <taxon>Streptophyta</taxon>
        <taxon>Embryophyta</taxon>
        <taxon>Tracheophyta</taxon>
        <taxon>Spermatophyta</taxon>
        <taxon>Magnoliopsida</taxon>
        <taxon>eudicotyledons</taxon>
        <taxon>Gunneridae</taxon>
        <taxon>Pentapetalae</taxon>
        <taxon>Caryophyllales</taxon>
        <taxon>Cactineae</taxon>
        <taxon>Cactaceae</taxon>
        <taxon>Cactoideae</taxon>
        <taxon>Echinocereeae</taxon>
        <taxon>Carnegiea</taxon>
    </lineage>
</organism>
<dbReference type="Proteomes" id="UP001153076">
    <property type="component" value="Unassembled WGS sequence"/>
</dbReference>
<keyword evidence="3" id="KW-1185">Reference proteome</keyword>
<accession>A0A9Q1Q6X0</accession>
<proteinExistence type="predicted"/>
<comment type="caution">
    <text evidence="2">The sequence shown here is derived from an EMBL/GenBank/DDBJ whole genome shotgun (WGS) entry which is preliminary data.</text>
</comment>
<evidence type="ECO:0000313" key="3">
    <source>
        <dbReference type="Proteomes" id="UP001153076"/>
    </source>
</evidence>